<name>A0ABN8MSB5_9CNID</name>
<gene>
    <name evidence="1" type="ORF">PEVE_00039112</name>
</gene>
<accession>A0ABN8MSB5</accession>
<comment type="caution">
    <text evidence="1">The sequence shown here is derived from an EMBL/GenBank/DDBJ whole genome shotgun (WGS) entry which is preliminary data.</text>
</comment>
<reference evidence="1 2" key="1">
    <citation type="submission" date="2022-05" db="EMBL/GenBank/DDBJ databases">
        <authorList>
            <consortium name="Genoscope - CEA"/>
            <person name="William W."/>
        </authorList>
    </citation>
    <scope>NUCLEOTIDE SEQUENCE [LARGE SCALE GENOMIC DNA]</scope>
</reference>
<proteinExistence type="predicted"/>
<feature type="non-terminal residue" evidence="1">
    <location>
        <position position="242"/>
    </location>
</feature>
<keyword evidence="2" id="KW-1185">Reference proteome</keyword>
<dbReference type="Proteomes" id="UP001159427">
    <property type="component" value="Unassembled WGS sequence"/>
</dbReference>
<evidence type="ECO:0000313" key="2">
    <source>
        <dbReference type="Proteomes" id="UP001159427"/>
    </source>
</evidence>
<dbReference type="EMBL" id="CALNXI010000682">
    <property type="protein sequence ID" value="CAH3032822.1"/>
    <property type="molecule type" value="Genomic_DNA"/>
</dbReference>
<evidence type="ECO:0000313" key="1">
    <source>
        <dbReference type="EMBL" id="CAH3032822.1"/>
    </source>
</evidence>
<sequence length="242" mass="26942">MAAFIGERVGIRDISRDVSVPQNPKAKLMYYLNCVATVIQLDDPALSRLKNYQSYYSLSEEETDALLALVILLSPDELIGKVFFPNEDCGGRTNQFYELSAVSHMLAVADNIVIGGERKRVGKIIVRIRDTSVSVSVPQNPKAKLMYYLNCVATVIQLDDPALSRLRNYQSYYLLSDQETDALLALVILLSPDELIGKVFFPNEDCGGRNNQFYELSAVSHMLAVADNIVIGGERKRVGKIM</sequence>
<protein>
    <submittedName>
        <fullName evidence="1">Uncharacterized protein</fullName>
    </submittedName>
</protein>
<organism evidence="1 2">
    <name type="scientific">Porites evermanni</name>
    <dbReference type="NCBI Taxonomy" id="104178"/>
    <lineage>
        <taxon>Eukaryota</taxon>
        <taxon>Metazoa</taxon>
        <taxon>Cnidaria</taxon>
        <taxon>Anthozoa</taxon>
        <taxon>Hexacorallia</taxon>
        <taxon>Scleractinia</taxon>
        <taxon>Fungiina</taxon>
        <taxon>Poritidae</taxon>
        <taxon>Porites</taxon>
    </lineage>
</organism>